<dbReference type="PRINTS" id="PR00081">
    <property type="entry name" value="GDHRDH"/>
</dbReference>
<organism evidence="3">
    <name type="scientific">Spumella elongata</name>
    <dbReference type="NCBI Taxonomy" id="89044"/>
    <lineage>
        <taxon>Eukaryota</taxon>
        <taxon>Sar</taxon>
        <taxon>Stramenopiles</taxon>
        <taxon>Ochrophyta</taxon>
        <taxon>Chrysophyceae</taxon>
        <taxon>Chromulinales</taxon>
        <taxon>Chromulinaceae</taxon>
        <taxon>Spumella</taxon>
    </lineage>
</organism>
<dbReference type="GO" id="GO:0016491">
    <property type="term" value="F:oxidoreductase activity"/>
    <property type="evidence" value="ECO:0007669"/>
    <property type="project" value="UniProtKB-KW"/>
</dbReference>
<dbReference type="Pfam" id="PF00106">
    <property type="entry name" value="adh_short"/>
    <property type="match status" value="1"/>
</dbReference>
<proteinExistence type="predicted"/>
<dbReference type="PANTHER" id="PTHR43544">
    <property type="entry name" value="SHORT-CHAIN DEHYDROGENASE/REDUCTASE"/>
    <property type="match status" value="1"/>
</dbReference>
<protein>
    <submittedName>
        <fullName evidence="3">Uncharacterized protein</fullName>
    </submittedName>
</protein>
<evidence type="ECO:0000256" key="2">
    <source>
        <dbReference type="ARBA" id="ARBA00023002"/>
    </source>
</evidence>
<keyword evidence="1" id="KW-0521">NADP</keyword>
<dbReference type="EMBL" id="HBIC01056455">
    <property type="protein sequence ID" value="CAE0300068.1"/>
    <property type="molecule type" value="Transcribed_RNA"/>
</dbReference>
<dbReference type="CDD" id="cd05325">
    <property type="entry name" value="carb_red_sniffer_like_SDR_c"/>
    <property type="match status" value="1"/>
</dbReference>
<dbReference type="InterPro" id="IPR036291">
    <property type="entry name" value="NAD(P)-bd_dom_sf"/>
</dbReference>
<evidence type="ECO:0000256" key="1">
    <source>
        <dbReference type="ARBA" id="ARBA00022857"/>
    </source>
</evidence>
<accession>A0A7S3HNN6</accession>
<keyword evidence="2" id="KW-0560">Oxidoreductase</keyword>
<dbReference type="SUPFAM" id="SSF51735">
    <property type="entry name" value="NAD(P)-binding Rossmann-fold domains"/>
    <property type="match status" value="1"/>
</dbReference>
<reference evidence="3" key="1">
    <citation type="submission" date="2021-01" db="EMBL/GenBank/DDBJ databases">
        <authorList>
            <person name="Corre E."/>
            <person name="Pelletier E."/>
            <person name="Niang G."/>
            <person name="Scheremetjew M."/>
            <person name="Finn R."/>
            <person name="Kale V."/>
            <person name="Holt S."/>
            <person name="Cochrane G."/>
            <person name="Meng A."/>
            <person name="Brown T."/>
            <person name="Cohen L."/>
        </authorList>
    </citation>
    <scope>NUCLEOTIDE SEQUENCE</scope>
    <source>
        <strain evidence="3">CCAP 955/1</strain>
    </source>
</reference>
<dbReference type="GO" id="GO:0005737">
    <property type="term" value="C:cytoplasm"/>
    <property type="evidence" value="ECO:0007669"/>
    <property type="project" value="TreeGrafter"/>
</dbReference>
<dbReference type="InterPro" id="IPR002347">
    <property type="entry name" value="SDR_fam"/>
</dbReference>
<gene>
    <name evidence="3" type="ORF">SELO1098_LOCUS28923</name>
</gene>
<dbReference type="AlphaFoldDB" id="A0A7S3HNN6"/>
<sequence length="264" mass="27820">MQGLKTILITGASRGIGLGLTKHLLETVTGVRVIATYRSDATATKLFELSSSYSKDQLFLLQLDTTSEQSYKTASVELAAAGVTSLDILIANAGVAHRHNTLTCPPADALEAYNTNVVGSMLTVQAFHGLLTVNKGGAKLAVFTSSVMGSIEKSIEMQGGAMAYRASKAALNMMAACYAEEQAKDGVKVVALHPGWVQTEMGGGSAPLTVEDSVQGITQILLTAAQVQFKSKDVATPAAYKTFEDKLKNNNIVFAAFDGGLLPW</sequence>
<evidence type="ECO:0000313" key="3">
    <source>
        <dbReference type="EMBL" id="CAE0300068.1"/>
    </source>
</evidence>
<dbReference type="Gene3D" id="3.40.50.720">
    <property type="entry name" value="NAD(P)-binding Rossmann-like Domain"/>
    <property type="match status" value="1"/>
</dbReference>
<name>A0A7S3HNN6_9STRA</name>
<dbReference type="PANTHER" id="PTHR43544:SF7">
    <property type="entry name" value="NADB-LER2"/>
    <property type="match status" value="1"/>
</dbReference>
<dbReference type="InterPro" id="IPR051468">
    <property type="entry name" value="Fungal_SecMetab_SDRs"/>
</dbReference>